<dbReference type="SUPFAM" id="SSF50249">
    <property type="entry name" value="Nucleic acid-binding proteins"/>
    <property type="match status" value="1"/>
</dbReference>
<keyword evidence="3 9" id="KW-0378">Hydrolase</keyword>
<dbReference type="PANTHER" id="PTHR46425">
    <property type="entry name" value="TRANSCRIPTION TERMINATION FACTOR RHO"/>
    <property type="match status" value="1"/>
</dbReference>
<dbReference type="PROSITE" id="PS51856">
    <property type="entry name" value="RHO_RNA_BD"/>
    <property type="match status" value="1"/>
</dbReference>
<dbReference type="SMART" id="SM00357">
    <property type="entry name" value="CSP"/>
    <property type="match status" value="1"/>
</dbReference>
<keyword evidence="6 9" id="KW-0694">RNA-binding</keyword>
<dbReference type="GO" id="GO:0004386">
    <property type="term" value="F:helicase activity"/>
    <property type="evidence" value="ECO:0007669"/>
    <property type="project" value="UniProtKB-UniRule"/>
</dbReference>
<dbReference type="Gene3D" id="2.40.50.140">
    <property type="entry name" value="Nucleic acid-binding proteins"/>
    <property type="match status" value="1"/>
</dbReference>
<dbReference type="GO" id="GO:0005829">
    <property type="term" value="C:cytosol"/>
    <property type="evidence" value="ECO:0007669"/>
    <property type="project" value="UniProtKB-ARBA"/>
</dbReference>
<organism evidence="13 14">
    <name type="scientific">Jannaschia faecimaris</name>
    <dbReference type="NCBI Taxonomy" id="1244108"/>
    <lineage>
        <taxon>Bacteria</taxon>
        <taxon>Pseudomonadati</taxon>
        <taxon>Pseudomonadota</taxon>
        <taxon>Alphaproteobacteria</taxon>
        <taxon>Rhodobacterales</taxon>
        <taxon>Roseobacteraceae</taxon>
        <taxon>Jannaschia</taxon>
    </lineage>
</organism>
<dbReference type="AlphaFoldDB" id="A0A1H3JIA4"/>
<evidence type="ECO:0000256" key="10">
    <source>
        <dbReference type="NCBIfam" id="TIGR00767"/>
    </source>
</evidence>
<dbReference type="EMBL" id="FNPX01000001">
    <property type="protein sequence ID" value="SDY39138.1"/>
    <property type="molecule type" value="Genomic_DNA"/>
</dbReference>
<dbReference type="GO" id="GO:0005524">
    <property type="term" value="F:ATP binding"/>
    <property type="evidence" value="ECO:0007669"/>
    <property type="project" value="UniProtKB-UniRule"/>
</dbReference>
<dbReference type="GO" id="GO:0003723">
    <property type="term" value="F:RNA binding"/>
    <property type="evidence" value="ECO:0007669"/>
    <property type="project" value="UniProtKB-UniRule"/>
</dbReference>
<feature type="binding site" evidence="9">
    <location>
        <position position="230"/>
    </location>
    <ligand>
        <name>ATP</name>
        <dbReference type="ChEBI" id="CHEBI:30616"/>
    </ligand>
</feature>
<evidence type="ECO:0000256" key="5">
    <source>
        <dbReference type="ARBA" id="ARBA00022840"/>
    </source>
</evidence>
<dbReference type="GO" id="GO:0016787">
    <property type="term" value="F:hydrolase activity"/>
    <property type="evidence" value="ECO:0007669"/>
    <property type="project" value="UniProtKB-KW"/>
</dbReference>
<accession>A0A1H3JIA4</accession>
<dbReference type="InterPro" id="IPR012340">
    <property type="entry name" value="NA-bd_OB-fold"/>
</dbReference>
<keyword evidence="4 9" id="KW-0347">Helicase</keyword>
<dbReference type="Gene3D" id="3.40.50.300">
    <property type="entry name" value="P-loop containing nucleotide triphosphate hydrolases"/>
    <property type="match status" value="1"/>
</dbReference>
<dbReference type="GO" id="GO:0008186">
    <property type="term" value="F:ATP-dependent activity, acting on RNA"/>
    <property type="evidence" value="ECO:0007669"/>
    <property type="project" value="UniProtKB-UniRule"/>
</dbReference>
<dbReference type="InterPro" id="IPR011113">
    <property type="entry name" value="Rho_RNA-bd"/>
</dbReference>
<keyword evidence="2 9" id="KW-0547">Nucleotide-binding</keyword>
<evidence type="ECO:0000313" key="14">
    <source>
        <dbReference type="Proteomes" id="UP000198914"/>
    </source>
</evidence>
<keyword evidence="7 9" id="KW-0805">Transcription regulation</keyword>
<dbReference type="CDD" id="cd04459">
    <property type="entry name" value="Rho_CSD"/>
    <property type="match status" value="1"/>
</dbReference>
<evidence type="ECO:0000256" key="11">
    <source>
        <dbReference type="PROSITE-ProRule" id="PRU01203"/>
    </source>
</evidence>
<evidence type="ECO:0000256" key="1">
    <source>
        <dbReference type="ARBA" id="ARBA00022472"/>
    </source>
</evidence>
<dbReference type="Proteomes" id="UP000198914">
    <property type="component" value="Unassembled WGS sequence"/>
</dbReference>
<dbReference type="InterPro" id="IPR004665">
    <property type="entry name" value="Term_rho"/>
</dbReference>
<keyword evidence="14" id="KW-1185">Reference proteome</keyword>
<dbReference type="InterPro" id="IPR011129">
    <property type="entry name" value="CSD"/>
</dbReference>
<dbReference type="InterPro" id="IPR000194">
    <property type="entry name" value="ATPase_F1/V1/A1_a/bsu_nucl-bd"/>
</dbReference>
<dbReference type="PANTHER" id="PTHR46425:SF1">
    <property type="entry name" value="TRANSCRIPTION TERMINATION FACTOR RHO"/>
    <property type="match status" value="1"/>
</dbReference>
<dbReference type="SMART" id="SM00959">
    <property type="entry name" value="Rho_N"/>
    <property type="match status" value="1"/>
</dbReference>
<dbReference type="OrthoDB" id="9805197at2"/>
<dbReference type="SMART" id="SM00382">
    <property type="entry name" value="AAA"/>
    <property type="match status" value="1"/>
</dbReference>
<name>A0A1H3JIA4_9RHOB</name>
<evidence type="ECO:0000256" key="8">
    <source>
        <dbReference type="ARBA" id="ARBA00023163"/>
    </source>
</evidence>
<gene>
    <name evidence="9" type="primary">rho</name>
    <name evidence="13" type="ORF">SAMN05444004_101329</name>
</gene>
<evidence type="ECO:0000256" key="4">
    <source>
        <dbReference type="ARBA" id="ARBA00022806"/>
    </source>
</evidence>
<proteinExistence type="inferred from homology"/>
<evidence type="ECO:0000256" key="9">
    <source>
        <dbReference type="HAMAP-Rule" id="MF_01884"/>
    </source>
</evidence>
<dbReference type="FunFam" id="3.40.50.300:FF:000072">
    <property type="entry name" value="Transcription termination factor Rho"/>
    <property type="match status" value="1"/>
</dbReference>
<evidence type="ECO:0000256" key="6">
    <source>
        <dbReference type="ARBA" id="ARBA00022884"/>
    </source>
</evidence>
<reference evidence="14" key="1">
    <citation type="submission" date="2016-10" db="EMBL/GenBank/DDBJ databases">
        <authorList>
            <person name="Varghese N."/>
            <person name="Submissions S."/>
        </authorList>
    </citation>
    <scope>NUCLEOTIDE SEQUENCE [LARGE SCALE GENOMIC DNA]</scope>
    <source>
        <strain evidence="14">DSM 100420</strain>
    </source>
</reference>
<dbReference type="RefSeq" id="WP_092642025.1">
    <property type="nucleotide sequence ID" value="NZ_FNPX01000001.1"/>
</dbReference>
<evidence type="ECO:0000256" key="2">
    <source>
        <dbReference type="ARBA" id="ARBA00022741"/>
    </source>
</evidence>
<dbReference type="InterPro" id="IPR003593">
    <property type="entry name" value="AAA+_ATPase"/>
</dbReference>
<sequence>MRDDNTPDDNQSDEAPEQLNLRDLKAMSPKALVDMAEELEIENASTMRKGEMMFSILRERADEGWEISGEGVLEVLQDGFGFLRSPEANYLSGPDDIYVSPEVIRQHSLRTGDTVDGIIQAPEENENYFALTKVTQINFADPEMAKHKVSFDNLTPLYPDERFKMEIEDPTIKDRSARIIDLVAPIGKGQRSLIVAPPRTGKTVLLQNIAKSIETNHPDCYLMVLLIDERPEEVTDMQRSVKGEVVSSTFDEPPTRHVAVAEMVIEKAKRLVEHKRDVVILLDSITRLGRAYNTVVPSSGKVLTGGVDANALQRPKRFFGAARNIEEGGSLTIIATALIDTGSRMDEVIFEEFKGTGNSEIVLDRKVADKRVFPAMDILKSGTRKEELLVDPKNLQKTFVLRRILNPMGTTDAIEFLIGKLKQTKTNNDFFESMNS</sequence>
<dbReference type="GO" id="GO:0006353">
    <property type="term" value="P:DNA-templated transcription termination"/>
    <property type="evidence" value="ECO:0007669"/>
    <property type="project" value="UniProtKB-UniRule"/>
</dbReference>
<dbReference type="InterPro" id="IPR036269">
    <property type="entry name" value="Rho_N_sf"/>
</dbReference>
<comment type="similarity">
    <text evidence="9 11">Belongs to the Rho family.</text>
</comment>
<dbReference type="STRING" id="1244108.SAMN05444004_101329"/>
<dbReference type="NCBIfam" id="TIGR00767">
    <property type="entry name" value="rho"/>
    <property type="match status" value="1"/>
</dbReference>
<keyword evidence="8 9" id="KW-0804">Transcription</keyword>
<keyword evidence="5 9" id="KW-0067">ATP-binding</keyword>
<evidence type="ECO:0000256" key="7">
    <source>
        <dbReference type="ARBA" id="ARBA00023015"/>
    </source>
</evidence>
<dbReference type="Pfam" id="PF07497">
    <property type="entry name" value="Rho_RNA_bind"/>
    <property type="match status" value="1"/>
</dbReference>
<dbReference type="HAMAP" id="MF_01884">
    <property type="entry name" value="Rho"/>
    <property type="match status" value="1"/>
</dbReference>
<comment type="caution">
    <text evidence="9">Lacks conserved residue(s) required for the propagation of feature annotation.</text>
</comment>
<comment type="function">
    <text evidence="9">Facilitates transcription termination by a mechanism that involves Rho binding to the nascent RNA, activation of Rho's RNA-dependent ATPase activity, and release of the mRNA from the DNA template.</text>
</comment>
<dbReference type="Pfam" id="PF07498">
    <property type="entry name" value="Rho_N"/>
    <property type="match status" value="1"/>
</dbReference>
<dbReference type="SUPFAM" id="SSF52540">
    <property type="entry name" value="P-loop containing nucleoside triphosphate hydrolases"/>
    <property type="match status" value="1"/>
</dbReference>
<evidence type="ECO:0000259" key="12">
    <source>
        <dbReference type="PROSITE" id="PS51856"/>
    </source>
</evidence>
<evidence type="ECO:0000256" key="3">
    <source>
        <dbReference type="ARBA" id="ARBA00022801"/>
    </source>
</evidence>
<evidence type="ECO:0000313" key="13">
    <source>
        <dbReference type="EMBL" id="SDY39138.1"/>
    </source>
</evidence>
<feature type="binding site" evidence="9">
    <location>
        <begin position="199"/>
        <end position="204"/>
    </location>
    <ligand>
        <name>ATP</name>
        <dbReference type="ChEBI" id="CHEBI:30616"/>
    </ligand>
</feature>
<feature type="domain" description="Rho RNA-BD" evidence="12">
    <location>
        <begin position="66"/>
        <end position="141"/>
    </location>
</feature>
<keyword evidence="1 9" id="KW-0806">Transcription termination</keyword>
<dbReference type="EC" id="3.6.4.-" evidence="9 10"/>
<dbReference type="CDD" id="cd01128">
    <property type="entry name" value="rho_factor_C"/>
    <property type="match status" value="1"/>
</dbReference>
<feature type="binding site" evidence="9">
    <location>
        <begin position="187"/>
        <end position="192"/>
    </location>
    <ligand>
        <name>ATP</name>
        <dbReference type="ChEBI" id="CHEBI:30616"/>
    </ligand>
</feature>
<dbReference type="SUPFAM" id="SSF68912">
    <property type="entry name" value="Rho N-terminal domain-like"/>
    <property type="match status" value="1"/>
</dbReference>
<comment type="subunit">
    <text evidence="9">Homohexamer. The homohexamer assembles into an open ring structure.</text>
</comment>
<protein>
    <recommendedName>
        <fullName evidence="9 10">Transcription termination factor Rho</fullName>
        <ecNumber evidence="9 10">3.6.4.-</ecNumber>
    </recommendedName>
    <alternativeName>
        <fullName evidence="9">ATP-dependent helicase Rho</fullName>
    </alternativeName>
</protein>
<dbReference type="InterPro" id="IPR027417">
    <property type="entry name" value="P-loop_NTPase"/>
</dbReference>
<dbReference type="InterPro" id="IPR011112">
    <property type="entry name" value="Rho-like_N"/>
</dbReference>
<dbReference type="InterPro" id="IPR041703">
    <property type="entry name" value="Rho_factor_ATP-bd"/>
</dbReference>
<dbReference type="NCBIfam" id="NF006886">
    <property type="entry name" value="PRK09376.1"/>
    <property type="match status" value="1"/>
</dbReference>
<dbReference type="Gene3D" id="1.10.720.10">
    <property type="match status" value="1"/>
</dbReference>
<dbReference type="Pfam" id="PF00006">
    <property type="entry name" value="ATP-synt_ab"/>
    <property type="match status" value="1"/>
</dbReference>